<evidence type="ECO:0000256" key="1">
    <source>
        <dbReference type="SAM" id="MobiDB-lite"/>
    </source>
</evidence>
<protein>
    <submittedName>
        <fullName evidence="2">Uncharacterized protein</fullName>
    </submittedName>
</protein>
<accession>A0ABQ2GHZ2</accession>
<dbReference type="Proteomes" id="UP000661918">
    <property type="component" value="Unassembled WGS sequence"/>
</dbReference>
<comment type="caution">
    <text evidence="2">The sequence shown here is derived from an EMBL/GenBank/DDBJ whole genome shotgun (WGS) entry which is preliminary data.</text>
</comment>
<feature type="region of interest" description="Disordered" evidence="1">
    <location>
        <begin position="1"/>
        <end position="24"/>
    </location>
</feature>
<evidence type="ECO:0000313" key="2">
    <source>
        <dbReference type="EMBL" id="GGL97052.1"/>
    </source>
</evidence>
<dbReference type="RefSeq" id="WP_188900370.1">
    <property type="nucleotide sequence ID" value="NZ_BMOM01000001.1"/>
</dbReference>
<reference evidence="3" key="1">
    <citation type="journal article" date="2019" name="Int. J. Syst. Evol. Microbiol.">
        <title>The Global Catalogue of Microorganisms (GCM) 10K type strain sequencing project: providing services to taxonomists for standard genome sequencing and annotation.</title>
        <authorList>
            <consortium name="The Broad Institute Genomics Platform"/>
            <consortium name="The Broad Institute Genome Sequencing Center for Infectious Disease"/>
            <person name="Wu L."/>
            <person name="Ma J."/>
        </authorList>
    </citation>
    <scope>NUCLEOTIDE SEQUENCE [LARGE SCALE GENOMIC DNA]</scope>
    <source>
        <strain evidence="3">JCM 15443</strain>
    </source>
</reference>
<proteinExistence type="predicted"/>
<keyword evidence="3" id="KW-1185">Reference proteome</keyword>
<organism evidence="2 3">
    <name type="scientific">Deinococcus aerophilus</name>
    <dbReference type="NCBI Taxonomy" id="522488"/>
    <lineage>
        <taxon>Bacteria</taxon>
        <taxon>Thermotogati</taxon>
        <taxon>Deinococcota</taxon>
        <taxon>Deinococci</taxon>
        <taxon>Deinococcales</taxon>
        <taxon>Deinococcaceae</taxon>
        <taxon>Deinococcus</taxon>
    </lineage>
</organism>
<gene>
    <name evidence="2" type="ORF">GCM10010841_01800</name>
</gene>
<dbReference type="EMBL" id="BMOM01000001">
    <property type="protein sequence ID" value="GGL97052.1"/>
    <property type="molecule type" value="Genomic_DNA"/>
</dbReference>
<evidence type="ECO:0000313" key="3">
    <source>
        <dbReference type="Proteomes" id="UP000661918"/>
    </source>
</evidence>
<sequence>MSNVATGSFTVPPRAGARAQAMSGTGHRLLGRQWNGRLSGGLMLETVDRVHQDTLEDTLPEA</sequence>
<name>A0ABQ2GHZ2_9DEIO</name>